<dbReference type="EMBL" id="VMNF01000005">
    <property type="protein sequence ID" value="TXC07724.1"/>
    <property type="molecule type" value="Genomic_DNA"/>
</dbReference>
<gene>
    <name evidence="2" type="ORF">FocTR4_00002865</name>
</gene>
<name>A0A5C6TBQ6_FUSOC</name>
<reference evidence="2 3" key="1">
    <citation type="submission" date="2019-07" db="EMBL/GenBank/DDBJ databases">
        <title>The First High-Quality Draft Genome Sequence of the Causal Agent of the Current Panama Disease Epidemic.</title>
        <authorList>
            <person name="Warmington R.J."/>
            <person name="Kay W."/>
            <person name="Jeffries A."/>
            <person name="Bebber D."/>
            <person name="Moore K."/>
            <person name="Studholme D.J."/>
        </authorList>
    </citation>
    <scope>NUCLEOTIDE SEQUENCE [LARGE SCALE GENOMIC DNA]</scope>
    <source>
        <strain evidence="2 3">TR4</strain>
    </source>
</reference>
<protein>
    <submittedName>
        <fullName evidence="2">Uncharacterized protein</fullName>
    </submittedName>
</protein>
<proteinExistence type="predicted"/>
<organism evidence="2 3">
    <name type="scientific">Fusarium oxysporum f. sp. cubense</name>
    <dbReference type="NCBI Taxonomy" id="61366"/>
    <lineage>
        <taxon>Eukaryota</taxon>
        <taxon>Fungi</taxon>
        <taxon>Dikarya</taxon>
        <taxon>Ascomycota</taxon>
        <taxon>Pezizomycotina</taxon>
        <taxon>Sordariomycetes</taxon>
        <taxon>Hypocreomycetidae</taxon>
        <taxon>Hypocreales</taxon>
        <taxon>Nectriaceae</taxon>
        <taxon>Fusarium</taxon>
        <taxon>Fusarium oxysporum species complex</taxon>
    </lineage>
</organism>
<feature type="compositionally biased region" description="Polar residues" evidence="1">
    <location>
        <begin position="1"/>
        <end position="11"/>
    </location>
</feature>
<evidence type="ECO:0000313" key="3">
    <source>
        <dbReference type="Proteomes" id="UP000321331"/>
    </source>
</evidence>
<dbReference type="Proteomes" id="UP000321331">
    <property type="component" value="Unassembled WGS sequence"/>
</dbReference>
<sequence>MNSQCSPTSLKRSTESRNDLKPFTDSNTGRAFGLKYSKIVIITIDDDDILQHPRVAANLPSVPPAATNVPQIPPFVGLRRQGLSMFDIISLSPHVNCRQPGVNMAAQGEFAREVLIPTLL</sequence>
<dbReference type="AlphaFoldDB" id="A0A5C6TBQ6"/>
<comment type="caution">
    <text evidence="2">The sequence shown here is derived from an EMBL/GenBank/DDBJ whole genome shotgun (WGS) entry which is preliminary data.</text>
</comment>
<evidence type="ECO:0000313" key="2">
    <source>
        <dbReference type="EMBL" id="TXC07724.1"/>
    </source>
</evidence>
<feature type="compositionally biased region" description="Basic and acidic residues" evidence="1">
    <location>
        <begin position="12"/>
        <end position="22"/>
    </location>
</feature>
<feature type="region of interest" description="Disordered" evidence="1">
    <location>
        <begin position="1"/>
        <end position="26"/>
    </location>
</feature>
<evidence type="ECO:0000256" key="1">
    <source>
        <dbReference type="SAM" id="MobiDB-lite"/>
    </source>
</evidence>
<accession>A0A5C6TBQ6</accession>